<feature type="transmembrane region" description="Helical" evidence="12">
    <location>
        <begin position="282"/>
        <end position="303"/>
    </location>
</feature>
<dbReference type="GO" id="GO:0042734">
    <property type="term" value="C:presynaptic membrane"/>
    <property type="evidence" value="ECO:0007669"/>
    <property type="project" value="TreeGrafter"/>
</dbReference>
<name>A0A7J7KAX7_BUGNE</name>
<keyword evidence="8 12" id="KW-1133">Transmembrane helix</keyword>
<dbReference type="PRINTS" id="PR01491">
    <property type="entry name" value="KVCHANNEL"/>
</dbReference>
<keyword evidence="11" id="KW-0407">Ion channel</keyword>
<keyword evidence="9" id="KW-0406">Ion transport</keyword>
<dbReference type="EMBL" id="VXIV02000939">
    <property type="protein sequence ID" value="KAF6035094.1"/>
    <property type="molecule type" value="Genomic_DNA"/>
</dbReference>
<evidence type="ECO:0000256" key="10">
    <source>
        <dbReference type="ARBA" id="ARBA00023136"/>
    </source>
</evidence>
<dbReference type="GO" id="GO:0045211">
    <property type="term" value="C:postsynaptic membrane"/>
    <property type="evidence" value="ECO:0007669"/>
    <property type="project" value="TreeGrafter"/>
</dbReference>
<dbReference type="Pfam" id="PF00520">
    <property type="entry name" value="Ion_trans"/>
    <property type="match status" value="1"/>
</dbReference>
<gene>
    <name evidence="14" type="ORF">EB796_006600</name>
</gene>
<sequence length="422" mass="46948">MCFSNYCAILSLPQKVAGTDNKMVLMAISMGFVVISILETIFESHYMFRVVYYNNVRTTAPDPASYYKSTTTTCNCCNLDDTTNQSLTSEPVVLDTYPHTEPHPILSTIDDVCLGYFLLELVVRLIFAPNKCQFFKGPLNIIDIVCVIPQLISIIIKHTTVGKVRLMYISDHILDEDDMNYSQYEKAGDFLKTITVLRTVRVLRVFKLMKHYSAFKILAYTIKVSTKELLLMVVYLMTGVLIFASIIHYAEESNFPSIPIGFWWALVTMTTVGYGDKHPKQLVGYLVGSVCVMSGVLVIAFTADINQAADGRKAIEIAENEMPGLMTMRKVYGPSKPLKGARIAGCLHMTVQTAVLIETLVELGAEVQWSSCNIFSTNDAAAAAIAATGVPVFAWKGETDEEYVWCIEQVIRCDSLSSSRLS</sequence>
<feature type="domain" description="Ion transport" evidence="13">
    <location>
        <begin position="95"/>
        <end position="300"/>
    </location>
</feature>
<dbReference type="Proteomes" id="UP000593567">
    <property type="component" value="Unassembled WGS sequence"/>
</dbReference>
<dbReference type="PANTHER" id="PTHR11537:SF252">
    <property type="entry name" value="POTASSIUM VOLTAGE-GATED CHANNEL PROTEIN SHAW"/>
    <property type="match status" value="1"/>
</dbReference>
<dbReference type="GO" id="GO:0032809">
    <property type="term" value="C:neuronal cell body membrane"/>
    <property type="evidence" value="ECO:0007669"/>
    <property type="project" value="TreeGrafter"/>
</dbReference>
<dbReference type="GO" id="GO:0001508">
    <property type="term" value="P:action potential"/>
    <property type="evidence" value="ECO:0007669"/>
    <property type="project" value="TreeGrafter"/>
</dbReference>
<comment type="caution">
    <text evidence="14">The sequence shown here is derived from an EMBL/GenBank/DDBJ whole genome shotgun (WGS) entry which is preliminary data.</text>
</comment>
<evidence type="ECO:0000256" key="8">
    <source>
        <dbReference type="ARBA" id="ARBA00022989"/>
    </source>
</evidence>
<evidence type="ECO:0000313" key="15">
    <source>
        <dbReference type="Proteomes" id="UP000593567"/>
    </source>
</evidence>
<comment type="subcellular location">
    <subcellularLocation>
        <location evidence="1">Membrane</location>
        <topology evidence="1">Multi-pass membrane protein</topology>
    </subcellularLocation>
</comment>
<reference evidence="14" key="1">
    <citation type="submission" date="2020-06" db="EMBL/GenBank/DDBJ databases">
        <title>Draft genome of Bugula neritina, a colonial animal packing powerful symbionts and potential medicines.</title>
        <authorList>
            <person name="Rayko M."/>
        </authorList>
    </citation>
    <scope>NUCLEOTIDE SEQUENCE [LARGE SCALE GENOMIC DNA]</scope>
    <source>
        <strain evidence="14">Kwan_BN1</strain>
    </source>
</reference>
<dbReference type="GO" id="GO:0032590">
    <property type="term" value="C:dendrite membrane"/>
    <property type="evidence" value="ECO:0007669"/>
    <property type="project" value="TreeGrafter"/>
</dbReference>
<evidence type="ECO:0000256" key="4">
    <source>
        <dbReference type="ARBA" id="ARBA00022692"/>
    </source>
</evidence>
<dbReference type="GO" id="GO:0008076">
    <property type="term" value="C:voltage-gated potassium channel complex"/>
    <property type="evidence" value="ECO:0007669"/>
    <property type="project" value="InterPro"/>
</dbReference>
<evidence type="ECO:0000259" key="13">
    <source>
        <dbReference type="Pfam" id="PF00520"/>
    </source>
</evidence>
<keyword evidence="10 12" id="KW-0472">Membrane</keyword>
<dbReference type="OrthoDB" id="10007170at2759"/>
<evidence type="ECO:0000313" key="14">
    <source>
        <dbReference type="EMBL" id="KAF6035094.1"/>
    </source>
</evidence>
<dbReference type="PANTHER" id="PTHR11537">
    <property type="entry name" value="VOLTAGE-GATED POTASSIUM CHANNEL"/>
    <property type="match status" value="1"/>
</dbReference>
<evidence type="ECO:0000256" key="5">
    <source>
        <dbReference type="ARBA" id="ARBA00022826"/>
    </source>
</evidence>
<keyword evidence="3" id="KW-0633">Potassium transport</keyword>
<evidence type="ECO:0000256" key="1">
    <source>
        <dbReference type="ARBA" id="ARBA00004141"/>
    </source>
</evidence>
<dbReference type="Gene3D" id="3.40.50.1480">
    <property type="entry name" value="Adenosylhomocysteinase-like"/>
    <property type="match status" value="1"/>
</dbReference>
<organism evidence="14 15">
    <name type="scientific">Bugula neritina</name>
    <name type="common">Brown bryozoan</name>
    <name type="synonym">Sertularia neritina</name>
    <dbReference type="NCBI Taxonomy" id="10212"/>
    <lineage>
        <taxon>Eukaryota</taxon>
        <taxon>Metazoa</taxon>
        <taxon>Spiralia</taxon>
        <taxon>Lophotrochozoa</taxon>
        <taxon>Bryozoa</taxon>
        <taxon>Gymnolaemata</taxon>
        <taxon>Cheilostomatida</taxon>
        <taxon>Flustrina</taxon>
        <taxon>Buguloidea</taxon>
        <taxon>Bugulidae</taxon>
        <taxon>Bugula</taxon>
    </lineage>
</organism>
<dbReference type="InterPro" id="IPR028325">
    <property type="entry name" value="VG_K_chnl"/>
</dbReference>
<evidence type="ECO:0000256" key="11">
    <source>
        <dbReference type="ARBA" id="ARBA00023303"/>
    </source>
</evidence>
<evidence type="ECO:0000256" key="7">
    <source>
        <dbReference type="ARBA" id="ARBA00022958"/>
    </source>
</evidence>
<evidence type="ECO:0000256" key="6">
    <source>
        <dbReference type="ARBA" id="ARBA00022882"/>
    </source>
</evidence>
<keyword evidence="6" id="KW-0851">Voltage-gated channel</keyword>
<dbReference type="InterPro" id="IPR005821">
    <property type="entry name" value="Ion_trans_dom"/>
</dbReference>
<keyword evidence="7" id="KW-0630">Potassium</keyword>
<dbReference type="Pfam" id="PF05221">
    <property type="entry name" value="AdoHcyase"/>
    <property type="match status" value="1"/>
</dbReference>
<dbReference type="InterPro" id="IPR000043">
    <property type="entry name" value="Adenosylhomocysteinase-like"/>
</dbReference>
<feature type="transmembrane region" description="Helical" evidence="12">
    <location>
        <begin position="256"/>
        <end position="275"/>
    </location>
</feature>
<keyword evidence="4 12" id="KW-0812">Transmembrane</keyword>
<keyword evidence="5" id="KW-0631">Potassium channel</keyword>
<dbReference type="AlphaFoldDB" id="A0A7J7KAX7"/>
<keyword evidence="15" id="KW-1185">Reference proteome</keyword>
<dbReference type="PRINTS" id="PR00169">
    <property type="entry name" value="KCHANNEL"/>
</dbReference>
<dbReference type="GO" id="GO:0043679">
    <property type="term" value="C:axon terminus"/>
    <property type="evidence" value="ECO:0007669"/>
    <property type="project" value="TreeGrafter"/>
</dbReference>
<feature type="transmembrane region" description="Helical" evidence="12">
    <location>
        <begin position="23"/>
        <end position="42"/>
    </location>
</feature>
<dbReference type="GO" id="GO:0005251">
    <property type="term" value="F:delayed rectifier potassium channel activity"/>
    <property type="evidence" value="ECO:0007669"/>
    <property type="project" value="TreeGrafter"/>
</dbReference>
<dbReference type="FunFam" id="1.10.287.70:FF:000028">
    <property type="entry name" value="potassium voltage-gated channel subfamily D member 3"/>
    <property type="match status" value="1"/>
</dbReference>
<dbReference type="Gene3D" id="1.10.287.70">
    <property type="match status" value="1"/>
</dbReference>
<accession>A0A7J7KAX7</accession>
<evidence type="ECO:0000256" key="12">
    <source>
        <dbReference type="SAM" id="Phobius"/>
    </source>
</evidence>
<dbReference type="InterPro" id="IPR027359">
    <property type="entry name" value="Volt_channel_dom_sf"/>
</dbReference>
<dbReference type="SUPFAM" id="SSF52283">
    <property type="entry name" value="Formate/glycerate dehydrogenase catalytic domain-like"/>
    <property type="match status" value="1"/>
</dbReference>
<dbReference type="Gene3D" id="1.20.120.350">
    <property type="entry name" value="Voltage-gated potassium channels. Chain C"/>
    <property type="match status" value="1"/>
</dbReference>
<evidence type="ECO:0000256" key="9">
    <source>
        <dbReference type="ARBA" id="ARBA00023065"/>
    </source>
</evidence>
<protein>
    <submittedName>
        <fullName evidence="14">AHCY</fullName>
    </submittedName>
</protein>
<keyword evidence="2" id="KW-0813">Transport</keyword>
<evidence type="ECO:0000256" key="2">
    <source>
        <dbReference type="ARBA" id="ARBA00022448"/>
    </source>
</evidence>
<feature type="transmembrane region" description="Helical" evidence="12">
    <location>
        <begin position="229"/>
        <end position="250"/>
    </location>
</feature>
<dbReference type="InterPro" id="IPR003968">
    <property type="entry name" value="K_chnl_volt-dep_Kv"/>
</dbReference>
<evidence type="ECO:0000256" key="3">
    <source>
        <dbReference type="ARBA" id="ARBA00022538"/>
    </source>
</evidence>
<proteinExistence type="predicted"/>
<dbReference type="SUPFAM" id="SSF81324">
    <property type="entry name" value="Voltage-gated potassium channels"/>
    <property type="match status" value="1"/>
</dbReference>
<dbReference type="InterPro" id="IPR042172">
    <property type="entry name" value="Adenosylhomocyst_ase-like_sf"/>
</dbReference>